<feature type="domain" description="Resolvase/invertase-type recombinase catalytic" evidence="2">
    <location>
        <begin position="6"/>
        <end position="159"/>
    </location>
</feature>
<keyword evidence="1" id="KW-0175">Coiled coil</keyword>
<evidence type="ECO:0000259" key="2">
    <source>
        <dbReference type="SMART" id="SM00857"/>
    </source>
</evidence>
<evidence type="ECO:0000256" key="1">
    <source>
        <dbReference type="SAM" id="Coils"/>
    </source>
</evidence>
<reference evidence="3 4" key="1">
    <citation type="journal article" date="2016" name="Nat. Commun.">
        <title>Thousands of microbial genomes shed light on interconnected biogeochemical processes in an aquifer system.</title>
        <authorList>
            <person name="Anantharaman K."/>
            <person name="Brown C.T."/>
            <person name="Hug L.A."/>
            <person name="Sharon I."/>
            <person name="Castelle C.J."/>
            <person name="Probst A.J."/>
            <person name="Thomas B.C."/>
            <person name="Singh A."/>
            <person name="Wilkins M.J."/>
            <person name="Karaoz U."/>
            <person name="Brodie E.L."/>
            <person name="Williams K.H."/>
            <person name="Hubbard S.S."/>
            <person name="Banfield J.F."/>
        </authorList>
    </citation>
    <scope>NUCLEOTIDE SEQUENCE [LARGE SCALE GENOMIC DNA]</scope>
</reference>
<dbReference type="InterPro" id="IPR038109">
    <property type="entry name" value="DNA_bind_recomb_sf"/>
</dbReference>
<dbReference type="InterPro" id="IPR006119">
    <property type="entry name" value="Resolv_N"/>
</dbReference>
<dbReference type="SMART" id="SM00857">
    <property type="entry name" value="Resolvase"/>
    <property type="match status" value="1"/>
</dbReference>
<accession>A0A1F8AS26</accession>
<comment type="caution">
    <text evidence="3">The sequence shown here is derived from an EMBL/GenBank/DDBJ whole genome shotgun (WGS) entry which is preliminary data.</text>
</comment>
<name>A0A1F8AS26_9BACT</name>
<proteinExistence type="predicted"/>
<gene>
    <name evidence="3" type="ORF">A3E44_00360</name>
</gene>
<dbReference type="AlphaFoldDB" id="A0A1F8AS26"/>
<evidence type="ECO:0000313" key="4">
    <source>
        <dbReference type="Proteomes" id="UP000178603"/>
    </source>
</evidence>
<dbReference type="Gene3D" id="3.90.1750.20">
    <property type="entry name" value="Putative Large Serine Recombinase, Chain B, Domain 2"/>
    <property type="match status" value="1"/>
</dbReference>
<dbReference type="SUPFAM" id="SSF53041">
    <property type="entry name" value="Resolvase-like"/>
    <property type="match status" value="1"/>
</dbReference>
<feature type="coiled-coil region" evidence="1">
    <location>
        <begin position="429"/>
        <end position="486"/>
    </location>
</feature>
<dbReference type="GO" id="GO:0000150">
    <property type="term" value="F:DNA strand exchange activity"/>
    <property type="evidence" value="ECO:0007669"/>
    <property type="project" value="InterPro"/>
</dbReference>
<dbReference type="InterPro" id="IPR036162">
    <property type="entry name" value="Resolvase-like_N_sf"/>
</dbReference>
<dbReference type="Proteomes" id="UP000178603">
    <property type="component" value="Unassembled WGS sequence"/>
</dbReference>
<protein>
    <recommendedName>
        <fullName evidence="2">Resolvase/invertase-type recombinase catalytic domain-containing protein</fullName>
    </recommendedName>
</protein>
<dbReference type="EMBL" id="MGGW01000014">
    <property type="protein sequence ID" value="OGM54501.1"/>
    <property type="molecule type" value="Genomic_DNA"/>
</dbReference>
<dbReference type="GO" id="GO:0003677">
    <property type="term" value="F:DNA binding"/>
    <property type="evidence" value="ECO:0007669"/>
    <property type="project" value="InterPro"/>
</dbReference>
<organism evidence="3 4">
    <name type="scientific">Candidatus Woesebacteria bacterium RIFCSPHIGHO2_12_FULL_41_24</name>
    <dbReference type="NCBI Taxonomy" id="1802510"/>
    <lineage>
        <taxon>Bacteria</taxon>
        <taxon>Candidatus Woeseibacteriota</taxon>
    </lineage>
</organism>
<sequence length="574" mass="65950">MKTEYAIGILRVSSTKQGLMGDSHEDQKQQLLRRAEQLGSTINRKITIEKFFEFTESASGELDGQPILKALDYCKNPHNKVSYAFIKSIDRGTRGGATMYGLLKSQFAKYGVQFIDVYGVIGTQTVNTLDHLGLKYGWSEFSPSFITELLEAERAKGEVRDILTRMIGAEVRYVRMGYRVRPAPPGYQNKKIETSHGMRVILAPHPVESPWFIKMFELREQGTLTDLQIVEQVNAIGYKSRTRKLHDKTDKQKIIDKTGGIPLTIKQMQRYIQNPIYAGVNTEKWLDGEPTKCKFPGLVSIEIFNRANRGKITIVEDGDVVKIYRGKVDPWRLRKQKENPLYPYKQYILCPACRNQLLASASKGKSGKHFPAYHCSRGHKYFRIPVDALETCVEAFMEHVDFDESFVKRFRDIFLGEWNKREHQVSDVTVKLNERLISIEHEIHELKDKIKILSLPTTIKLMEEDIEKLELEKTNLVGVREKKEKEQIDIQILINYTQYFMEHLKDLLFGSTNPFQNAAMFGLVFEDLPTYAELENGTLNLAPIFKLNDAYKTSKSLSVNVFEQIRTYFKGSGG</sequence>
<evidence type="ECO:0000313" key="3">
    <source>
        <dbReference type="EMBL" id="OGM54501.1"/>
    </source>
</evidence>
<dbReference type="Gene3D" id="3.40.50.1390">
    <property type="entry name" value="Resolvase, N-terminal catalytic domain"/>
    <property type="match status" value="1"/>
</dbReference>